<dbReference type="InterPro" id="IPR027443">
    <property type="entry name" value="IPNS-like_sf"/>
</dbReference>
<accession>A0A9W9VCQ6</accession>
<keyword evidence="2" id="KW-0479">Metal-binding</keyword>
<dbReference type="Proteomes" id="UP001147782">
    <property type="component" value="Unassembled WGS sequence"/>
</dbReference>
<dbReference type="Pfam" id="PF14226">
    <property type="entry name" value="DIOX_N"/>
    <property type="match status" value="1"/>
</dbReference>
<dbReference type="InterPro" id="IPR026992">
    <property type="entry name" value="DIOX_N"/>
</dbReference>
<organism evidence="4 5">
    <name type="scientific">Penicillium cataractarum</name>
    <dbReference type="NCBI Taxonomy" id="2100454"/>
    <lineage>
        <taxon>Eukaryota</taxon>
        <taxon>Fungi</taxon>
        <taxon>Dikarya</taxon>
        <taxon>Ascomycota</taxon>
        <taxon>Pezizomycotina</taxon>
        <taxon>Eurotiomycetes</taxon>
        <taxon>Eurotiomycetidae</taxon>
        <taxon>Eurotiales</taxon>
        <taxon>Aspergillaceae</taxon>
        <taxon>Penicillium</taxon>
    </lineage>
</organism>
<dbReference type="OrthoDB" id="288590at2759"/>
<dbReference type="RefSeq" id="XP_056556151.1">
    <property type="nucleotide sequence ID" value="XM_056697626.1"/>
</dbReference>
<dbReference type="GO" id="GO:0016491">
    <property type="term" value="F:oxidoreductase activity"/>
    <property type="evidence" value="ECO:0007669"/>
    <property type="project" value="UniProtKB-KW"/>
</dbReference>
<gene>
    <name evidence="4" type="ORF">N7496_004697</name>
</gene>
<name>A0A9W9VCQ6_9EURO</name>
<reference evidence="4" key="2">
    <citation type="journal article" date="2023" name="IMA Fungus">
        <title>Comparative genomic study of the Penicillium genus elucidates a diverse pangenome and 15 lateral gene transfer events.</title>
        <authorList>
            <person name="Petersen C."/>
            <person name="Sorensen T."/>
            <person name="Nielsen M.R."/>
            <person name="Sondergaard T.E."/>
            <person name="Sorensen J.L."/>
            <person name="Fitzpatrick D.A."/>
            <person name="Frisvad J.C."/>
            <person name="Nielsen K.L."/>
        </authorList>
    </citation>
    <scope>NUCLEOTIDE SEQUENCE</scope>
    <source>
        <strain evidence="4">IBT 29864</strain>
    </source>
</reference>
<dbReference type="PROSITE" id="PS51471">
    <property type="entry name" value="FE2OG_OXY"/>
    <property type="match status" value="1"/>
</dbReference>
<comment type="similarity">
    <text evidence="1 2">Belongs to the iron/ascorbate-dependent oxidoreductase family.</text>
</comment>
<dbReference type="InterPro" id="IPR050231">
    <property type="entry name" value="Iron_ascorbate_oxido_reductase"/>
</dbReference>
<evidence type="ECO:0000313" key="5">
    <source>
        <dbReference type="Proteomes" id="UP001147782"/>
    </source>
</evidence>
<dbReference type="GO" id="GO:0044283">
    <property type="term" value="P:small molecule biosynthetic process"/>
    <property type="evidence" value="ECO:0007669"/>
    <property type="project" value="UniProtKB-ARBA"/>
</dbReference>
<proteinExistence type="inferred from homology"/>
<evidence type="ECO:0000256" key="1">
    <source>
        <dbReference type="ARBA" id="ARBA00008056"/>
    </source>
</evidence>
<dbReference type="SUPFAM" id="SSF51197">
    <property type="entry name" value="Clavaminate synthase-like"/>
    <property type="match status" value="1"/>
</dbReference>
<feature type="domain" description="Fe2OG dioxygenase" evidence="3">
    <location>
        <begin position="185"/>
        <end position="279"/>
    </location>
</feature>
<sequence length="340" mass="37809">MPTSRYFDPCPPFPKDVPVLEIPQISFQQLQNGNHETTVSMFEACREYGFFLLDLIHSDEGATLLQDAEKMFELTTETFALGSETLEKHAYDPPRDLTGYKATGKLKTDDGKQDLMEMYGINQDDIVGNVSPRKNAEPIESRRNDIKQFILHSHTVIKTIQYRLDEQLGVSPGTLGSLNPLDETSDTSVRILRSHQQPAQQESSITLGGHTDFGTMTLLFNVLGGLQVLPAGRCAIVNVGDTTVEWTGGLLRSSLHRVIRAPGEQGSVPRQSVAYLVRARRNASMSRLKGGIIPPLGEGEQDETRSVRDWEAWRAMQIISGQLKPQTRGGNPILPKQRLE</sequence>
<evidence type="ECO:0000259" key="3">
    <source>
        <dbReference type="PROSITE" id="PS51471"/>
    </source>
</evidence>
<dbReference type="Pfam" id="PF03171">
    <property type="entry name" value="2OG-FeII_Oxy"/>
    <property type="match status" value="1"/>
</dbReference>
<keyword evidence="2" id="KW-0408">Iron</keyword>
<dbReference type="InterPro" id="IPR005123">
    <property type="entry name" value="Oxoglu/Fe-dep_dioxygenase_dom"/>
</dbReference>
<dbReference type="GeneID" id="81436805"/>
<dbReference type="AlphaFoldDB" id="A0A9W9VCQ6"/>
<dbReference type="GO" id="GO:0046872">
    <property type="term" value="F:metal ion binding"/>
    <property type="evidence" value="ECO:0007669"/>
    <property type="project" value="UniProtKB-KW"/>
</dbReference>
<reference evidence="4" key="1">
    <citation type="submission" date="2022-11" db="EMBL/GenBank/DDBJ databases">
        <authorList>
            <person name="Petersen C."/>
        </authorList>
    </citation>
    <scope>NUCLEOTIDE SEQUENCE</scope>
    <source>
        <strain evidence="4">IBT 29864</strain>
    </source>
</reference>
<keyword evidence="2" id="KW-0560">Oxidoreductase</keyword>
<comment type="caution">
    <text evidence="4">The sequence shown here is derived from an EMBL/GenBank/DDBJ whole genome shotgun (WGS) entry which is preliminary data.</text>
</comment>
<protein>
    <recommendedName>
        <fullName evidence="3">Fe2OG dioxygenase domain-containing protein</fullName>
    </recommendedName>
</protein>
<dbReference type="InterPro" id="IPR044861">
    <property type="entry name" value="IPNS-like_FE2OG_OXY"/>
</dbReference>
<evidence type="ECO:0000256" key="2">
    <source>
        <dbReference type="RuleBase" id="RU003682"/>
    </source>
</evidence>
<keyword evidence="5" id="KW-1185">Reference proteome</keyword>
<dbReference type="Gene3D" id="2.60.120.330">
    <property type="entry name" value="B-lactam Antibiotic, Isopenicillin N Synthase, Chain"/>
    <property type="match status" value="1"/>
</dbReference>
<dbReference type="PANTHER" id="PTHR47990">
    <property type="entry name" value="2-OXOGLUTARATE (2OG) AND FE(II)-DEPENDENT OXYGENASE SUPERFAMILY PROTEIN-RELATED"/>
    <property type="match status" value="1"/>
</dbReference>
<evidence type="ECO:0000313" key="4">
    <source>
        <dbReference type="EMBL" id="KAJ5377288.1"/>
    </source>
</evidence>
<dbReference type="EMBL" id="JAPZBS010000004">
    <property type="protein sequence ID" value="KAJ5377288.1"/>
    <property type="molecule type" value="Genomic_DNA"/>
</dbReference>